<protein>
    <submittedName>
        <fullName evidence="2">Uncharacterized protein</fullName>
    </submittedName>
</protein>
<reference evidence="2 3" key="1">
    <citation type="submission" date="2021-03" db="EMBL/GenBank/DDBJ databases">
        <title>Enterococcal diversity collection.</title>
        <authorList>
            <person name="Gilmore M.S."/>
            <person name="Schwartzman J."/>
            <person name="Van Tyne D."/>
            <person name="Martin M."/>
            <person name="Earl A.M."/>
            <person name="Manson A.L."/>
            <person name="Straub T."/>
            <person name="Salamzade R."/>
            <person name="Saavedra J."/>
            <person name="Lebreton F."/>
            <person name="Prichula J."/>
            <person name="Schaufler K."/>
            <person name="Gaca A."/>
            <person name="Sgardioli B."/>
            <person name="Wagenaar J."/>
            <person name="Strong T."/>
        </authorList>
    </citation>
    <scope>NUCLEOTIDE SEQUENCE [LARGE SCALE GENOMIC DNA]</scope>
    <source>
        <strain evidence="2 3">MJM12</strain>
    </source>
</reference>
<gene>
    <name evidence="2" type="ORF">JZO76_08750</name>
</gene>
<evidence type="ECO:0000256" key="1">
    <source>
        <dbReference type="SAM" id="MobiDB-lite"/>
    </source>
</evidence>
<feature type="region of interest" description="Disordered" evidence="1">
    <location>
        <begin position="46"/>
        <end position="108"/>
    </location>
</feature>
<dbReference type="EMBL" id="JAFLVT010000009">
    <property type="protein sequence ID" value="MBO0449628.1"/>
    <property type="molecule type" value="Genomic_DNA"/>
</dbReference>
<name>A0ABS3HAM3_9ENTE</name>
<comment type="caution">
    <text evidence="2">The sequence shown here is derived from an EMBL/GenBank/DDBJ whole genome shotgun (WGS) entry which is preliminary data.</text>
</comment>
<dbReference type="RefSeq" id="WP_206903742.1">
    <property type="nucleotide sequence ID" value="NZ_JAFLVT010000009.1"/>
</dbReference>
<organism evidence="2 3">
    <name type="scientific">Candidatus Enterococcus myersii</name>
    <dbReference type="NCBI Taxonomy" id="2815322"/>
    <lineage>
        <taxon>Bacteria</taxon>
        <taxon>Bacillati</taxon>
        <taxon>Bacillota</taxon>
        <taxon>Bacilli</taxon>
        <taxon>Lactobacillales</taxon>
        <taxon>Enterococcaceae</taxon>
        <taxon>Enterococcus</taxon>
    </lineage>
</organism>
<accession>A0ABS3HAM3</accession>
<feature type="compositionally biased region" description="Basic and acidic residues" evidence="1">
    <location>
        <begin position="198"/>
        <end position="254"/>
    </location>
</feature>
<feature type="compositionally biased region" description="Basic and acidic residues" evidence="1">
    <location>
        <begin position="91"/>
        <end position="108"/>
    </location>
</feature>
<proteinExistence type="predicted"/>
<feature type="region of interest" description="Disordered" evidence="1">
    <location>
        <begin position="198"/>
        <end position="261"/>
    </location>
</feature>
<evidence type="ECO:0000313" key="3">
    <source>
        <dbReference type="Proteomes" id="UP000664256"/>
    </source>
</evidence>
<evidence type="ECO:0000313" key="2">
    <source>
        <dbReference type="EMBL" id="MBO0449628.1"/>
    </source>
</evidence>
<sequence>MGKYTDINRKHYRFPAYDDNENVKIQKEKRNLFAKDRSWLLTDEPEDKGTAFYTPPKKSVLKNTQMQEERALRRSRKATAAKQGHTLAQQEELKKHRENLPDYSKKIKPETDLAGRTSLFGKDYKRSTYKVKNKPQITPEESTMKRYSSGRSYFVPKYIPASLIPDEKKAAVEETELIDSLHKNKEQYLLFDHEPAAFQEKKGDDPTVEKFHHEKNSEKEDTTAKEAVNKEKKGKVLERDLKGLIEEGQSESRRSPSYFEE</sequence>
<dbReference type="Proteomes" id="UP000664256">
    <property type="component" value="Unassembled WGS sequence"/>
</dbReference>
<keyword evidence="3" id="KW-1185">Reference proteome</keyword>